<evidence type="ECO:0000313" key="3">
    <source>
        <dbReference type="Proteomes" id="UP000426424"/>
    </source>
</evidence>
<keyword evidence="1" id="KW-0143">Chaperone</keyword>
<dbReference type="Proteomes" id="UP000426424">
    <property type="component" value="Chromosome"/>
</dbReference>
<sequence>MNSQKNHFELFDLPVGFMLDSGLLAERYRALVRAVRTDVLSDQGDETNRLLAHIDLAYQTLTEPLARAEYLFRLYGVEGVESGADEDPPSTKFVEEIECQEALIAATNRSDPGAALSEVLTRLAERGAALDKELHQLFADPTPTNLNAAREVVRQLQVLARCRRETEERQAKLLRSRPD</sequence>
<evidence type="ECO:0000313" key="2">
    <source>
        <dbReference type="EMBL" id="QGU31935.1"/>
    </source>
</evidence>
<accession>A0A6I6DYX8</accession>
<dbReference type="GO" id="GO:0051259">
    <property type="term" value="P:protein complex oligomerization"/>
    <property type="evidence" value="ECO:0007669"/>
    <property type="project" value="InterPro"/>
</dbReference>
<evidence type="ECO:0000256" key="1">
    <source>
        <dbReference type="ARBA" id="ARBA00023186"/>
    </source>
</evidence>
<dbReference type="AlphaFoldDB" id="A0A6I6DYX8"/>
<gene>
    <name evidence="2" type="ORF">E6P07_02405</name>
</gene>
<dbReference type="GO" id="GO:0001671">
    <property type="term" value="F:ATPase activator activity"/>
    <property type="evidence" value="ECO:0007669"/>
    <property type="project" value="InterPro"/>
</dbReference>
<dbReference type="Gene3D" id="1.20.1280.20">
    <property type="entry name" value="HscB, C-terminal domain"/>
    <property type="match status" value="1"/>
</dbReference>
<keyword evidence="3" id="KW-1185">Reference proteome</keyword>
<dbReference type="OrthoDB" id="287587at2"/>
<dbReference type="PANTHER" id="PTHR14021:SF15">
    <property type="entry name" value="IRON-SULFUR CLUSTER CO-CHAPERONE PROTEIN HSCB"/>
    <property type="match status" value="1"/>
</dbReference>
<dbReference type="InterPro" id="IPR004640">
    <property type="entry name" value="HscB"/>
</dbReference>
<protein>
    <submittedName>
        <fullName evidence="2">Molecular chaperone Hsc20</fullName>
    </submittedName>
</protein>
<proteinExistence type="predicted"/>
<dbReference type="Gene3D" id="1.10.287.110">
    <property type="entry name" value="DnaJ domain"/>
    <property type="match status" value="1"/>
</dbReference>
<dbReference type="InterPro" id="IPR036869">
    <property type="entry name" value="J_dom_sf"/>
</dbReference>
<reference evidence="2 3" key="1">
    <citation type="submission" date="2019-12" db="EMBL/GenBank/DDBJ databases">
        <title>The complete genome of the thermophilic, anoxygenic phototrophic gammaproteobacterium Thermochromatium tepidum.</title>
        <authorList>
            <person name="Sattley W.M."/>
            <person name="Swingley W.D."/>
            <person name="Burchell B.M."/>
            <person name="Gurbani S.A."/>
            <person name="Kujawa C.M."/>
            <person name="Nuccio D.A."/>
            <person name="Schladweiler J."/>
            <person name="Shaffer K.N."/>
            <person name="Stokes L.M."/>
            <person name="Touchman J.W."/>
            <person name="Blankenship R.E."/>
            <person name="Madigan M.T."/>
        </authorList>
    </citation>
    <scope>NUCLEOTIDE SEQUENCE [LARGE SCALE GENOMIC DNA]</scope>
    <source>
        <strain evidence="2 3">ATCC 43061</strain>
    </source>
</reference>
<dbReference type="EMBL" id="CP039268">
    <property type="protein sequence ID" value="QGU31935.1"/>
    <property type="molecule type" value="Genomic_DNA"/>
</dbReference>
<dbReference type="GO" id="GO:0044571">
    <property type="term" value="P:[2Fe-2S] cluster assembly"/>
    <property type="evidence" value="ECO:0007669"/>
    <property type="project" value="InterPro"/>
</dbReference>
<dbReference type="InterPro" id="IPR036386">
    <property type="entry name" value="HscB_C_sf"/>
</dbReference>
<name>A0A6I6DYX8_THETI</name>
<organism evidence="2 3">
    <name type="scientific">Thermochromatium tepidum ATCC 43061</name>
    <dbReference type="NCBI Taxonomy" id="316276"/>
    <lineage>
        <taxon>Bacteria</taxon>
        <taxon>Pseudomonadati</taxon>
        <taxon>Pseudomonadota</taxon>
        <taxon>Gammaproteobacteria</taxon>
        <taxon>Chromatiales</taxon>
        <taxon>Chromatiaceae</taxon>
        <taxon>Thermochromatium</taxon>
    </lineage>
</organism>
<dbReference type="PANTHER" id="PTHR14021">
    <property type="entry name" value="IRON-SULFUR CLUSTER CO-CHAPERONE PROTEIN HSCB"/>
    <property type="match status" value="1"/>
</dbReference>
<dbReference type="GO" id="GO:0051087">
    <property type="term" value="F:protein-folding chaperone binding"/>
    <property type="evidence" value="ECO:0007669"/>
    <property type="project" value="InterPro"/>
</dbReference>
<dbReference type="SUPFAM" id="SSF46565">
    <property type="entry name" value="Chaperone J-domain"/>
    <property type="match status" value="1"/>
</dbReference>
<dbReference type="KEGG" id="ttp:E6P07_02405"/>